<dbReference type="PANTHER" id="PTHR28080">
    <property type="entry name" value="PEROXISOMAL BIOGENESIS FACTOR 3"/>
    <property type="match status" value="1"/>
</dbReference>
<evidence type="ECO:0000256" key="6">
    <source>
        <dbReference type="SAM" id="Phobius"/>
    </source>
</evidence>
<comment type="subunit">
    <text evidence="1">Interacts with PEX19.</text>
</comment>
<reference evidence="7" key="2">
    <citation type="submission" date="2014-07" db="EMBL/GenBank/DDBJ databases">
        <authorList>
            <person name="Hull J."/>
        </authorList>
    </citation>
    <scope>NUCLEOTIDE SEQUENCE</scope>
</reference>
<dbReference type="GO" id="GO:0030674">
    <property type="term" value="F:protein-macromolecule adaptor activity"/>
    <property type="evidence" value="ECO:0007669"/>
    <property type="project" value="TreeGrafter"/>
</dbReference>
<dbReference type="EMBL" id="GDHC01007764">
    <property type="protein sequence ID" value="JAQ10865.1"/>
    <property type="molecule type" value="Transcribed_RNA"/>
</dbReference>
<evidence type="ECO:0000313" key="8">
    <source>
        <dbReference type="EMBL" id="JAQ10865.1"/>
    </source>
</evidence>
<reference evidence="8" key="3">
    <citation type="journal article" date="2016" name="Gigascience">
        <title>De novo construction of an expanded transcriptome assembly for the western tarnished plant bug, Lygus hesperus.</title>
        <authorList>
            <person name="Tassone E.E."/>
            <person name="Geib S.M."/>
            <person name="Hall B."/>
            <person name="Fabrick J.A."/>
            <person name="Brent C.S."/>
            <person name="Hull J.J."/>
        </authorList>
    </citation>
    <scope>NUCLEOTIDE SEQUENCE</scope>
</reference>
<dbReference type="GO" id="GO:0005778">
    <property type="term" value="C:peroxisomal membrane"/>
    <property type="evidence" value="ECO:0007669"/>
    <property type="project" value="InterPro"/>
</dbReference>
<keyword evidence="6" id="KW-0472">Membrane</keyword>
<evidence type="ECO:0000256" key="4">
    <source>
        <dbReference type="ARBA" id="ARBA00025338"/>
    </source>
</evidence>
<reference evidence="7" key="1">
    <citation type="journal article" date="2014" name="PLoS ONE">
        <title>Transcriptome-Based Identification of ABC Transporters in the Western Tarnished Plant Bug Lygus hesperus.</title>
        <authorList>
            <person name="Hull J.J."/>
            <person name="Chaney K."/>
            <person name="Geib S.M."/>
            <person name="Fabrick J.A."/>
            <person name="Brent C.S."/>
            <person name="Walsh D."/>
            <person name="Lavine L.C."/>
        </authorList>
    </citation>
    <scope>NUCLEOTIDE SEQUENCE</scope>
</reference>
<dbReference type="PANTHER" id="PTHR28080:SF1">
    <property type="entry name" value="PEROXISOMAL BIOGENESIS FACTOR 3"/>
    <property type="match status" value="1"/>
</dbReference>
<evidence type="ECO:0000313" key="7">
    <source>
        <dbReference type="EMBL" id="JAG15807.1"/>
    </source>
</evidence>
<evidence type="ECO:0000256" key="3">
    <source>
        <dbReference type="ARBA" id="ARBA00022593"/>
    </source>
</evidence>
<keyword evidence="6" id="KW-1133">Transmembrane helix</keyword>
<feature type="transmembrane region" description="Helical" evidence="6">
    <location>
        <begin position="118"/>
        <end position="141"/>
    </location>
</feature>
<proteinExistence type="predicted"/>
<sequence length="369" mass="42353">MFSKLRGFISRHRRKFIVGGIVVGGAVLATTYAQRKLLEWQEKEAQEFFERIQRESHFKSTERNCNQTICSLSETLKDTILKLIDTEEVLRKIRAGEGNKIELWDDLKVLVFTQISTLLYAGLMLVIVLRVQLNVMGGYLFRFKMDSKDSDAAPSQECQESYLSLCNYFINQGVKDLCSIIDKHVHLVLKDVSLKEKMSLQDIEQVFWSIQSSLSQDPLDPLKHMSKYLLQPFPPQNFENKEGDFMKKIFYETTEILDSPEVVAVAESTIKRCYSNTVDRITTYYLPNNGTVCPLENGVKKPDHEEVFKNVTEITVPLAKVVPIIHGLAKSPSKNKQVDPWIEQYIIMEKINSMGANLYEAFSFPQVCK</sequence>
<organism evidence="7">
    <name type="scientific">Lygus hesperus</name>
    <name type="common">Western plant bug</name>
    <dbReference type="NCBI Taxonomy" id="30085"/>
    <lineage>
        <taxon>Eukaryota</taxon>
        <taxon>Metazoa</taxon>
        <taxon>Ecdysozoa</taxon>
        <taxon>Arthropoda</taxon>
        <taxon>Hexapoda</taxon>
        <taxon>Insecta</taxon>
        <taxon>Pterygota</taxon>
        <taxon>Neoptera</taxon>
        <taxon>Paraneoptera</taxon>
        <taxon>Hemiptera</taxon>
        <taxon>Heteroptera</taxon>
        <taxon>Panheteroptera</taxon>
        <taxon>Cimicomorpha</taxon>
        <taxon>Miridae</taxon>
        <taxon>Mirini</taxon>
        <taxon>Lygus</taxon>
    </lineage>
</organism>
<name>A0A0A9X500_LYGHE</name>
<keyword evidence="6" id="KW-0812">Transmembrane</keyword>
<evidence type="ECO:0000256" key="1">
    <source>
        <dbReference type="ARBA" id="ARBA00011494"/>
    </source>
</evidence>
<gene>
    <name evidence="7" type="primary">Pex3</name>
    <name evidence="7" type="ORF">CM83_57446</name>
    <name evidence="8" type="ORF">g.91199</name>
</gene>
<evidence type="ECO:0000256" key="5">
    <source>
        <dbReference type="ARBA" id="ARBA00029630"/>
    </source>
</evidence>
<accession>A0A0A9X500</accession>
<dbReference type="GO" id="GO:0045046">
    <property type="term" value="P:protein import into peroxisome membrane"/>
    <property type="evidence" value="ECO:0007669"/>
    <property type="project" value="TreeGrafter"/>
</dbReference>
<evidence type="ECO:0000256" key="2">
    <source>
        <dbReference type="ARBA" id="ARBA00014294"/>
    </source>
</evidence>
<protein>
    <recommendedName>
        <fullName evidence="2">Peroxisomal biogenesis factor 3</fullName>
    </recommendedName>
    <alternativeName>
        <fullName evidence="5">Peroxisomal assembly protein PEX3</fullName>
    </alternativeName>
</protein>
<dbReference type="Pfam" id="PF04882">
    <property type="entry name" value="Peroxin-3"/>
    <property type="match status" value="3"/>
</dbReference>
<comment type="function">
    <text evidence="4">Involved in peroxisome biosynthesis and integrity. Assembles membrane vesicles before the matrix proteins are translocated. As a docking factor for PEX19, is necessary for the import of peroxisomal membrane proteins in the peroxisomes.</text>
</comment>
<dbReference type="EMBL" id="GBHO01027797">
    <property type="protein sequence ID" value="JAG15807.1"/>
    <property type="molecule type" value="Transcribed_RNA"/>
</dbReference>
<dbReference type="AlphaFoldDB" id="A0A0A9X500"/>
<dbReference type="InterPro" id="IPR006966">
    <property type="entry name" value="Peroxin-3"/>
</dbReference>
<keyword evidence="3" id="KW-0962">Peroxisome biogenesis</keyword>